<organism evidence="1">
    <name type="scientific">Tanacetum cinerariifolium</name>
    <name type="common">Dalmatian daisy</name>
    <name type="synonym">Chrysanthemum cinerariifolium</name>
    <dbReference type="NCBI Taxonomy" id="118510"/>
    <lineage>
        <taxon>Eukaryota</taxon>
        <taxon>Viridiplantae</taxon>
        <taxon>Streptophyta</taxon>
        <taxon>Embryophyta</taxon>
        <taxon>Tracheophyta</taxon>
        <taxon>Spermatophyta</taxon>
        <taxon>Magnoliopsida</taxon>
        <taxon>eudicotyledons</taxon>
        <taxon>Gunneridae</taxon>
        <taxon>Pentapetalae</taxon>
        <taxon>asterids</taxon>
        <taxon>campanulids</taxon>
        <taxon>Asterales</taxon>
        <taxon>Asteraceae</taxon>
        <taxon>Asteroideae</taxon>
        <taxon>Anthemideae</taxon>
        <taxon>Anthemidinae</taxon>
        <taxon>Tanacetum</taxon>
    </lineage>
</organism>
<dbReference type="AlphaFoldDB" id="A0A699UZZ0"/>
<dbReference type="EMBL" id="BKCJ011372373">
    <property type="protein sequence ID" value="GFD26869.1"/>
    <property type="molecule type" value="Genomic_DNA"/>
</dbReference>
<accession>A0A699UZZ0</accession>
<proteinExistence type="predicted"/>
<protein>
    <submittedName>
        <fullName evidence="1">Uncharacterized protein</fullName>
    </submittedName>
</protein>
<comment type="caution">
    <text evidence="1">The sequence shown here is derived from an EMBL/GenBank/DDBJ whole genome shotgun (WGS) entry which is preliminary data.</text>
</comment>
<name>A0A699UZZ0_TANCI</name>
<feature type="non-terminal residue" evidence="1">
    <location>
        <position position="1"/>
    </location>
</feature>
<reference evidence="1" key="1">
    <citation type="journal article" date="2019" name="Sci. Rep.">
        <title>Draft genome of Tanacetum cinerariifolium, the natural source of mosquito coil.</title>
        <authorList>
            <person name="Yamashiro T."/>
            <person name="Shiraishi A."/>
            <person name="Satake H."/>
            <person name="Nakayama K."/>
        </authorList>
    </citation>
    <scope>NUCLEOTIDE SEQUENCE</scope>
</reference>
<gene>
    <name evidence="1" type="ORF">Tci_898838</name>
</gene>
<sequence length="113" mass="13249">IARYAEIARIHAEEELQMLIDGFDRNNETVDKYLQEYYQFATELPIERRIELISDLVKYQDHYAKKSQIPDLAKKAPLKEATKRVLYVSAQESCRLESKTLQGDDTGRNKREV</sequence>
<evidence type="ECO:0000313" key="1">
    <source>
        <dbReference type="EMBL" id="GFD26869.1"/>
    </source>
</evidence>